<evidence type="ECO:0000259" key="6">
    <source>
        <dbReference type="PROSITE" id="PS51360"/>
    </source>
</evidence>
<keyword evidence="2" id="KW-0805">Transcription regulation</keyword>
<feature type="domain" description="Plus3" evidence="6">
    <location>
        <begin position="177"/>
        <end position="308"/>
    </location>
</feature>
<comment type="subcellular location">
    <subcellularLocation>
        <location evidence="1">Nucleus</location>
    </subcellularLocation>
</comment>
<evidence type="ECO:0000256" key="2">
    <source>
        <dbReference type="ARBA" id="ARBA00023015"/>
    </source>
</evidence>
<dbReference type="InterPro" id="IPR004343">
    <property type="entry name" value="Plus-3_dom"/>
</dbReference>
<reference evidence="7" key="1">
    <citation type="submission" date="2020-03" db="EMBL/GenBank/DDBJ databases">
        <authorList>
            <person name="Weist P."/>
        </authorList>
    </citation>
    <scope>NUCLEOTIDE SEQUENCE</scope>
</reference>
<name>A0A9N7TTR4_PLEPL</name>
<accession>A0A9N7TTR4</accession>
<keyword evidence="3" id="KW-0804">Transcription</keyword>
<feature type="region of interest" description="Disordered" evidence="5">
    <location>
        <begin position="368"/>
        <end position="396"/>
    </location>
</feature>
<evidence type="ECO:0000256" key="4">
    <source>
        <dbReference type="ARBA" id="ARBA00023242"/>
    </source>
</evidence>
<dbReference type="EMBL" id="CADEAL010000358">
    <property type="protein sequence ID" value="CAB1419001.1"/>
    <property type="molecule type" value="Genomic_DNA"/>
</dbReference>
<evidence type="ECO:0000313" key="8">
    <source>
        <dbReference type="Proteomes" id="UP001153269"/>
    </source>
</evidence>
<dbReference type="GO" id="GO:1990269">
    <property type="term" value="F:RNA polymerase II C-terminal domain phosphoserine binding"/>
    <property type="evidence" value="ECO:0007669"/>
    <property type="project" value="TreeGrafter"/>
</dbReference>
<dbReference type="AlphaFoldDB" id="A0A9N7TTR4"/>
<sequence>MTPRVPHPSSTPGVAVNYRERERQTDDGPEGGRDGQPGSPEVTARQRVCLGVKLILVTGPHTAHFDLKWARPCHSARDDFASLRLGLLRKATGRLTACECVVTAEGLYGSCSLRTALHGAQSPSTEMSPVAKSILFLVDVDASAASGRSAGSKKKRKVKHGKGPEEKKARGEVTQPALAPEELKRICLSSKRLEKWCNMPFFATTVTGCFVRAVFDASISDPPHCVAEIVSVIEMKNDYKFGSKRTNLVLNLRHAGEEQIVTLRSVSNQEFTESEFKKWKLAMIAAGTKFPTPERIESKEKTIKDALDHTFTQGELDFIVAKLKRFGTAPLKGTKTIIHQAVDKRSTARRRGDAKKMESNLLVVSDGSAASGRSAGSKWKRQDQGAGEKKARGEVNQPALAPEELRRICLSRNMLEKLCHMPFFAATVTGCFIREDVDYSFGEQPHRISEIVSVKEKNYYYMFGSKQTNLFLNLRHPGGDMPVSLSAVSSQEFTESEFKHWEAEMIDAGMKVPTPEMITTKEKSIKDAMDRFQAAHLKVPKRKITLLEYQRLRGDADMVDRKFPVASAASAGTKRKRQVEQDQGPEEKKARGEVYQPAPPPEELRRICLSKTGWRNGATCPSLPPL</sequence>
<proteinExistence type="predicted"/>
<comment type="caution">
    <text evidence="7">The sequence shown here is derived from an EMBL/GenBank/DDBJ whole genome shotgun (WGS) entry which is preliminary data.</text>
</comment>
<feature type="compositionally biased region" description="Low complexity" evidence="5">
    <location>
        <begin position="368"/>
        <end position="377"/>
    </location>
</feature>
<feature type="compositionally biased region" description="Basic and acidic residues" evidence="5">
    <location>
        <begin position="380"/>
        <end position="393"/>
    </location>
</feature>
<dbReference type="GO" id="GO:0016593">
    <property type="term" value="C:Cdc73/Paf1 complex"/>
    <property type="evidence" value="ECO:0007669"/>
    <property type="project" value="TreeGrafter"/>
</dbReference>
<evidence type="ECO:0000313" key="7">
    <source>
        <dbReference type="EMBL" id="CAB1419001.1"/>
    </source>
</evidence>
<feature type="domain" description="Plus3" evidence="6">
    <location>
        <begin position="399"/>
        <end position="530"/>
    </location>
</feature>
<dbReference type="InterPro" id="IPR036128">
    <property type="entry name" value="Plus3-like_sf"/>
</dbReference>
<feature type="compositionally biased region" description="Basic and acidic residues" evidence="5">
    <location>
        <begin position="18"/>
        <end position="33"/>
    </location>
</feature>
<dbReference type="PROSITE" id="PS51360">
    <property type="entry name" value="PLUS3"/>
    <property type="match status" value="2"/>
</dbReference>
<feature type="region of interest" description="Disordered" evidence="5">
    <location>
        <begin position="568"/>
        <end position="602"/>
    </location>
</feature>
<protein>
    <recommendedName>
        <fullName evidence="6">Plus3 domain-containing protein</fullName>
    </recommendedName>
</protein>
<dbReference type="Proteomes" id="UP001153269">
    <property type="component" value="Unassembled WGS sequence"/>
</dbReference>
<dbReference type="PANTHER" id="PTHR13115:SF8">
    <property type="entry name" value="RNA POLYMERASE-ASSOCIATED PROTEIN RTF1 HOMOLOG"/>
    <property type="match status" value="1"/>
</dbReference>
<dbReference type="SUPFAM" id="SSF159042">
    <property type="entry name" value="Plus3-like"/>
    <property type="match status" value="2"/>
</dbReference>
<feature type="compositionally biased region" description="Basic residues" evidence="5">
    <location>
        <begin position="151"/>
        <end position="161"/>
    </location>
</feature>
<dbReference type="Pfam" id="PF03126">
    <property type="entry name" value="Plus-3"/>
    <property type="match status" value="2"/>
</dbReference>
<dbReference type="PANTHER" id="PTHR13115">
    <property type="entry name" value="RNA POLYMERASE-ASSOCIATED PROTEIN RTF1 HOMOLOG"/>
    <property type="match status" value="1"/>
</dbReference>
<gene>
    <name evidence="7" type="ORF">PLEPLA_LOCUS6829</name>
</gene>
<dbReference type="GO" id="GO:0003677">
    <property type="term" value="F:DNA binding"/>
    <property type="evidence" value="ECO:0007669"/>
    <property type="project" value="InterPro"/>
</dbReference>
<dbReference type="SMART" id="SM00719">
    <property type="entry name" value="Plus3"/>
    <property type="match status" value="2"/>
</dbReference>
<evidence type="ECO:0000256" key="3">
    <source>
        <dbReference type="ARBA" id="ARBA00023163"/>
    </source>
</evidence>
<feature type="compositionally biased region" description="Basic and acidic residues" evidence="5">
    <location>
        <begin position="162"/>
        <end position="171"/>
    </location>
</feature>
<dbReference type="Gene3D" id="3.90.70.200">
    <property type="entry name" value="Plus-3 domain"/>
    <property type="match status" value="2"/>
</dbReference>
<feature type="region of interest" description="Disordered" evidence="5">
    <location>
        <begin position="1"/>
        <end position="42"/>
    </location>
</feature>
<keyword evidence="8" id="KW-1185">Reference proteome</keyword>
<evidence type="ECO:0000256" key="5">
    <source>
        <dbReference type="SAM" id="MobiDB-lite"/>
    </source>
</evidence>
<evidence type="ECO:0000256" key="1">
    <source>
        <dbReference type="ARBA" id="ARBA00004123"/>
    </source>
</evidence>
<keyword evidence="4" id="KW-0539">Nucleus</keyword>
<organism evidence="7 8">
    <name type="scientific">Pleuronectes platessa</name>
    <name type="common">European plaice</name>
    <dbReference type="NCBI Taxonomy" id="8262"/>
    <lineage>
        <taxon>Eukaryota</taxon>
        <taxon>Metazoa</taxon>
        <taxon>Chordata</taxon>
        <taxon>Craniata</taxon>
        <taxon>Vertebrata</taxon>
        <taxon>Euteleostomi</taxon>
        <taxon>Actinopterygii</taxon>
        <taxon>Neopterygii</taxon>
        <taxon>Teleostei</taxon>
        <taxon>Neoteleostei</taxon>
        <taxon>Acanthomorphata</taxon>
        <taxon>Carangaria</taxon>
        <taxon>Pleuronectiformes</taxon>
        <taxon>Pleuronectoidei</taxon>
        <taxon>Pleuronectidae</taxon>
        <taxon>Pleuronectes</taxon>
    </lineage>
</organism>
<feature type="region of interest" description="Disordered" evidence="5">
    <location>
        <begin position="148"/>
        <end position="175"/>
    </location>
</feature>